<gene>
    <name evidence="1" type="ORF">MRATA1EN3_LOCUS15251</name>
</gene>
<sequence>MAGGLICPTTGLSRDTGPPTRGHSLSLGSCRARGLGHKLTGRGRKQLWVGGLRAGASRGRRSPPAGLSCGPGAQAVITGSGSGHQRVLDCAHVQPTHGTDAACRSSWLGTGVPPSAQPAETRRPGFGPGGRRPLVAAHQDTTWRDLPRPPPPPAAVVQQGGEHHPAPRVSVSRVPATSNSFRILAQAARCRFSIRPQRSAGARRADRPPRPVRTHPPLPGDGRPPGVEGSGPLGAPQRGAHRRTGAAILPRKRASRRRPPGGRPQRSRSAEEPRAVAPRPRTPAAARPRAARSRPQPPTQAPAQPAPRAARTADQAAPRTAWAERRGWGGRSVTWRRRAPRPPADPRPPPRGSAARGPPSGPRAIRALRDRLPRGTAGRGRPPGTPPAGATPLAVRSPPAPRRAARAPLRRRSLSRVALPEPPISRGAPEPEPP</sequence>
<evidence type="ECO:0000313" key="1">
    <source>
        <dbReference type="EMBL" id="CAI9704038.1"/>
    </source>
</evidence>
<protein>
    <submittedName>
        <fullName evidence="1">Uncharacterized protein</fullName>
    </submittedName>
</protein>
<accession>A0ACB0ETY6</accession>
<proteinExistence type="predicted"/>
<name>A0ACB0ETY6_RANTA</name>
<evidence type="ECO:0000313" key="2">
    <source>
        <dbReference type="Proteomes" id="UP001162501"/>
    </source>
</evidence>
<reference evidence="1" key="1">
    <citation type="submission" date="2023-05" db="EMBL/GenBank/DDBJ databases">
        <authorList>
            <consortium name="ELIXIR-Norway"/>
        </authorList>
    </citation>
    <scope>NUCLEOTIDE SEQUENCE</scope>
</reference>
<dbReference type="Proteomes" id="UP001162501">
    <property type="component" value="Chromosome 27"/>
</dbReference>
<dbReference type="EMBL" id="OX596111">
    <property type="protein sequence ID" value="CAI9704038.1"/>
    <property type="molecule type" value="Genomic_DNA"/>
</dbReference>
<organism evidence="1 2">
    <name type="scientific">Rangifer tarandus platyrhynchus</name>
    <name type="common">Svalbard reindeer</name>
    <dbReference type="NCBI Taxonomy" id="3082113"/>
    <lineage>
        <taxon>Eukaryota</taxon>
        <taxon>Metazoa</taxon>
        <taxon>Chordata</taxon>
        <taxon>Craniata</taxon>
        <taxon>Vertebrata</taxon>
        <taxon>Euteleostomi</taxon>
        <taxon>Mammalia</taxon>
        <taxon>Eutheria</taxon>
        <taxon>Laurasiatheria</taxon>
        <taxon>Artiodactyla</taxon>
        <taxon>Ruminantia</taxon>
        <taxon>Pecora</taxon>
        <taxon>Cervidae</taxon>
        <taxon>Odocoileinae</taxon>
        <taxon>Rangifer</taxon>
    </lineage>
</organism>